<protein>
    <submittedName>
        <fullName evidence="2">Lipocalin-like domain-containing protein</fullName>
    </submittedName>
</protein>
<dbReference type="AlphaFoldDB" id="A0A1H2C5P7"/>
<feature type="chain" id="PRO_5009270759" evidence="1">
    <location>
        <begin position="23"/>
        <end position="160"/>
    </location>
</feature>
<proteinExistence type="predicted"/>
<accession>A0A1H2C5P7</accession>
<gene>
    <name evidence="2" type="ORF">SAMN05216490_4638</name>
</gene>
<dbReference type="PROSITE" id="PS51257">
    <property type="entry name" value="PROKAR_LIPOPROTEIN"/>
    <property type="match status" value="1"/>
</dbReference>
<evidence type="ECO:0000256" key="1">
    <source>
        <dbReference type="SAM" id="SignalP"/>
    </source>
</evidence>
<dbReference type="Proteomes" id="UP000199679">
    <property type="component" value="Chromosome I"/>
</dbReference>
<keyword evidence="1" id="KW-0732">Signal</keyword>
<evidence type="ECO:0000313" key="2">
    <source>
        <dbReference type="EMBL" id="SDT65577.1"/>
    </source>
</evidence>
<reference evidence="2 3" key="1">
    <citation type="submission" date="2016-10" db="EMBL/GenBank/DDBJ databases">
        <authorList>
            <person name="de Groot N.N."/>
        </authorList>
    </citation>
    <scope>NUCLEOTIDE SEQUENCE [LARGE SCALE GENOMIC DNA]</scope>
    <source>
        <strain evidence="2 3">MP1X4</strain>
    </source>
</reference>
<dbReference type="EMBL" id="LT629740">
    <property type="protein sequence ID" value="SDT65577.1"/>
    <property type="molecule type" value="Genomic_DNA"/>
</dbReference>
<dbReference type="STRING" id="652787.SAMN05216490_4638"/>
<evidence type="ECO:0000313" key="3">
    <source>
        <dbReference type="Proteomes" id="UP000199679"/>
    </source>
</evidence>
<dbReference type="RefSeq" id="WP_091378888.1">
    <property type="nucleotide sequence ID" value="NZ_LT629740.1"/>
</dbReference>
<dbReference type="OrthoDB" id="1121756at2"/>
<feature type="signal peptide" evidence="1">
    <location>
        <begin position="1"/>
        <end position="22"/>
    </location>
</feature>
<name>A0A1H2C5P7_MUCMA</name>
<keyword evidence="3" id="KW-1185">Reference proteome</keyword>
<organism evidence="2 3">
    <name type="scientific">Mucilaginibacter mallensis</name>
    <dbReference type="NCBI Taxonomy" id="652787"/>
    <lineage>
        <taxon>Bacteria</taxon>
        <taxon>Pseudomonadati</taxon>
        <taxon>Bacteroidota</taxon>
        <taxon>Sphingobacteriia</taxon>
        <taxon>Sphingobacteriales</taxon>
        <taxon>Sphingobacteriaceae</taxon>
        <taxon>Mucilaginibacter</taxon>
    </lineage>
</organism>
<sequence length="160" mass="17252">MKKISFAIIALLAVTFLFTSCAAKKSTVNNNIVSRGKFVGTWTLTAVTYDGLLPAAVQVVFNQGPAQSFVNSTWKLTNSGNGSYTLGDGTSQTIFWSVLNGDGMDTMFQFKKLFEGDKAQKVDDGYRLVIGSNDGSSMVLKTPVAVGDKTGYIVYSFSKK</sequence>